<dbReference type="KEGG" id="mpul:BLA55_01130"/>
<sequence length="286" mass="32277">MKKVAIIVDSSSGLTKEQTLELGWFFIPLHIEIDNVIYDDGINLSTQNLFDIFNENSDNAKTSSTKLGEVIDLLNSIKDEYENIVIFPISKFLSGQYQSLKLLESDYPNLRVLESRSIAQFIVYELLKFEEKIKNNVPFETALSEIKLKPDYASISLIPKHNTFLVKGGRLHPAAATIAKLFKIVPIIKFEDGQLLKEGKGRIFNKTVLSKVAEKKELINSSNPTFVLLHSFSNPADYLLEETVQEIKNQFGFKPFVLYLPSVVSIHTGPEAICLCLINEDASKYL</sequence>
<keyword evidence="1" id="KW-0446">Lipid-binding</keyword>
<evidence type="ECO:0000256" key="1">
    <source>
        <dbReference type="ARBA" id="ARBA00023121"/>
    </source>
</evidence>
<keyword evidence="3" id="KW-1185">Reference proteome</keyword>
<name>A0A1L4FRQ0_9BACT</name>
<dbReference type="Pfam" id="PF02645">
    <property type="entry name" value="DegV"/>
    <property type="match status" value="1"/>
</dbReference>
<dbReference type="PANTHER" id="PTHR33434">
    <property type="entry name" value="DEGV DOMAIN-CONTAINING PROTEIN DR_1986-RELATED"/>
    <property type="match status" value="1"/>
</dbReference>
<dbReference type="OrthoDB" id="388177at2"/>
<protein>
    <submittedName>
        <fullName evidence="2">Fatty acid-binding protein DegV</fullName>
    </submittedName>
</protein>
<proteinExistence type="predicted"/>
<dbReference type="Gene3D" id="3.40.50.10170">
    <property type="match status" value="1"/>
</dbReference>
<dbReference type="Proteomes" id="UP000184322">
    <property type="component" value="Chromosome"/>
</dbReference>
<dbReference type="RefSeq" id="WP_073372285.1">
    <property type="nucleotide sequence ID" value="NZ_CP017813.1"/>
</dbReference>
<dbReference type="InterPro" id="IPR043168">
    <property type="entry name" value="DegV_C"/>
</dbReference>
<dbReference type="PROSITE" id="PS51482">
    <property type="entry name" value="DEGV"/>
    <property type="match status" value="1"/>
</dbReference>
<gene>
    <name evidence="2" type="ORF">BLA55_01130</name>
</gene>
<dbReference type="EMBL" id="CP017813">
    <property type="protein sequence ID" value="APJ38281.1"/>
    <property type="molecule type" value="Genomic_DNA"/>
</dbReference>
<dbReference type="InterPro" id="IPR003797">
    <property type="entry name" value="DegV"/>
</dbReference>
<dbReference type="GO" id="GO:0008289">
    <property type="term" value="F:lipid binding"/>
    <property type="evidence" value="ECO:0007669"/>
    <property type="project" value="UniProtKB-KW"/>
</dbReference>
<dbReference type="InterPro" id="IPR050270">
    <property type="entry name" value="DegV_domain_contain"/>
</dbReference>
<dbReference type="SUPFAM" id="SSF82549">
    <property type="entry name" value="DAK1/DegV-like"/>
    <property type="match status" value="1"/>
</dbReference>
<reference evidence="3" key="1">
    <citation type="submission" date="2016-10" db="EMBL/GenBank/DDBJ databases">
        <authorList>
            <person name="Beylefeld A."/>
            <person name="Abolnik C."/>
        </authorList>
    </citation>
    <scope>NUCLEOTIDE SEQUENCE [LARGE SCALE GENOMIC DNA]</scope>
    <source>
        <strain evidence="3">B359_6</strain>
    </source>
</reference>
<dbReference type="STRING" id="48003.BLA55_01130"/>
<dbReference type="PANTHER" id="PTHR33434:SF2">
    <property type="entry name" value="FATTY ACID-BINDING PROTEIN TM_1468"/>
    <property type="match status" value="1"/>
</dbReference>
<evidence type="ECO:0000313" key="3">
    <source>
        <dbReference type="Proteomes" id="UP000184322"/>
    </source>
</evidence>
<organism evidence="2 3">
    <name type="scientific">Mycoplasmopsis pullorum</name>
    <dbReference type="NCBI Taxonomy" id="48003"/>
    <lineage>
        <taxon>Bacteria</taxon>
        <taxon>Bacillati</taxon>
        <taxon>Mycoplasmatota</taxon>
        <taxon>Mycoplasmoidales</taxon>
        <taxon>Metamycoplasmataceae</taxon>
        <taxon>Mycoplasmopsis</taxon>
    </lineage>
</organism>
<evidence type="ECO:0000313" key="2">
    <source>
        <dbReference type="EMBL" id="APJ38281.1"/>
    </source>
</evidence>
<dbReference type="AlphaFoldDB" id="A0A1L4FRQ0"/>
<dbReference type="Gene3D" id="3.30.1180.10">
    <property type="match status" value="1"/>
</dbReference>
<accession>A0A1L4FRQ0</accession>
<dbReference type="NCBIfam" id="TIGR00762">
    <property type="entry name" value="DegV"/>
    <property type="match status" value="1"/>
</dbReference>